<organism evidence="1 2">
    <name type="scientific">Streptomyces spiralis</name>
    <dbReference type="NCBI Taxonomy" id="66376"/>
    <lineage>
        <taxon>Bacteria</taxon>
        <taxon>Bacillati</taxon>
        <taxon>Actinomycetota</taxon>
        <taxon>Actinomycetes</taxon>
        <taxon>Kitasatosporales</taxon>
        <taxon>Streptomycetaceae</taxon>
        <taxon>Streptomyces</taxon>
    </lineage>
</organism>
<dbReference type="RefSeq" id="WP_189905672.1">
    <property type="nucleotide sequence ID" value="NZ_BNBC01000037.1"/>
</dbReference>
<accession>A0A919ABK8</accession>
<gene>
    <name evidence="1" type="ORF">GCM10014715_63260</name>
</gene>
<proteinExistence type="predicted"/>
<protein>
    <submittedName>
        <fullName evidence="1">Uncharacterized protein</fullName>
    </submittedName>
</protein>
<dbReference type="AlphaFoldDB" id="A0A919ABK8"/>
<evidence type="ECO:0000313" key="1">
    <source>
        <dbReference type="EMBL" id="GHE98430.1"/>
    </source>
</evidence>
<evidence type="ECO:0000313" key="2">
    <source>
        <dbReference type="Proteomes" id="UP000641386"/>
    </source>
</evidence>
<dbReference type="Proteomes" id="UP000641386">
    <property type="component" value="Unassembled WGS sequence"/>
</dbReference>
<keyword evidence="2" id="KW-1185">Reference proteome</keyword>
<dbReference type="EMBL" id="BNBC01000037">
    <property type="protein sequence ID" value="GHE98430.1"/>
    <property type="molecule type" value="Genomic_DNA"/>
</dbReference>
<reference evidence="1" key="1">
    <citation type="journal article" date="2014" name="Int. J. Syst. Evol. Microbiol.">
        <title>Complete genome sequence of Corynebacterium casei LMG S-19264T (=DSM 44701T), isolated from a smear-ripened cheese.</title>
        <authorList>
            <consortium name="US DOE Joint Genome Institute (JGI-PGF)"/>
            <person name="Walter F."/>
            <person name="Albersmeier A."/>
            <person name="Kalinowski J."/>
            <person name="Ruckert C."/>
        </authorList>
    </citation>
    <scope>NUCLEOTIDE SEQUENCE</scope>
    <source>
        <strain evidence="1">JCM 3302</strain>
    </source>
</reference>
<name>A0A919ABK8_9ACTN</name>
<sequence>MRTLSVTKAVKQECRMTGQLFDELSIGGDVFHEGHDLVRDGGNALAQTLFVTDDPGVFGWGHRLRPGQAAVCDTGAAAPDAREGRW</sequence>
<comment type="caution">
    <text evidence="1">The sequence shown here is derived from an EMBL/GenBank/DDBJ whole genome shotgun (WGS) entry which is preliminary data.</text>
</comment>
<reference evidence="1" key="2">
    <citation type="submission" date="2020-09" db="EMBL/GenBank/DDBJ databases">
        <authorList>
            <person name="Sun Q."/>
            <person name="Ohkuma M."/>
        </authorList>
    </citation>
    <scope>NUCLEOTIDE SEQUENCE</scope>
    <source>
        <strain evidence="1">JCM 3302</strain>
    </source>
</reference>